<evidence type="ECO:0000313" key="1">
    <source>
        <dbReference type="EMBL" id="GGJ58662.1"/>
    </source>
</evidence>
<sequence>MRSLLGALEKELGTRQLQTLYDHLERGTLDLATMETLAIHIRLPDQREEATEALRRLLSTLPPT</sequence>
<name>A0ABQ2DID4_9DEIO</name>
<accession>A0ABQ2DID4</accession>
<dbReference type="Proteomes" id="UP000632222">
    <property type="component" value="Unassembled WGS sequence"/>
</dbReference>
<protein>
    <submittedName>
        <fullName evidence="1">Uncharacterized protein</fullName>
    </submittedName>
</protein>
<reference evidence="2" key="1">
    <citation type="journal article" date="2019" name="Int. J. Syst. Evol. Microbiol.">
        <title>The Global Catalogue of Microorganisms (GCM) 10K type strain sequencing project: providing services to taxonomists for standard genome sequencing and annotation.</title>
        <authorList>
            <consortium name="The Broad Institute Genomics Platform"/>
            <consortium name="The Broad Institute Genome Sequencing Center for Infectious Disease"/>
            <person name="Wu L."/>
            <person name="Ma J."/>
        </authorList>
    </citation>
    <scope>NUCLEOTIDE SEQUENCE [LARGE SCALE GENOMIC DNA]</scope>
    <source>
        <strain evidence="2">JCM 14370</strain>
    </source>
</reference>
<evidence type="ECO:0000313" key="2">
    <source>
        <dbReference type="Proteomes" id="UP000632222"/>
    </source>
</evidence>
<proteinExistence type="predicted"/>
<dbReference type="RefSeq" id="WP_189009124.1">
    <property type="nucleotide sequence ID" value="NZ_BMOD01000045.1"/>
</dbReference>
<comment type="caution">
    <text evidence="1">The sequence shown here is derived from an EMBL/GenBank/DDBJ whole genome shotgun (WGS) entry which is preliminary data.</text>
</comment>
<organism evidence="1 2">
    <name type="scientific">Deinococcus roseus</name>
    <dbReference type="NCBI Taxonomy" id="392414"/>
    <lineage>
        <taxon>Bacteria</taxon>
        <taxon>Thermotogati</taxon>
        <taxon>Deinococcota</taxon>
        <taxon>Deinococci</taxon>
        <taxon>Deinococcales</taxon>
        <taxon>Deinococcaceae</taxon>
        <taxon>Deinococcus</taxon>
    </lineage>
</organism>
<dbReference type="EMBL" id="BMOD01000045">
    <property type="protein sequence ID" value="GGJ58662.1"/>
    <property type="molecule type" value="Genomic_DNA"/>
</dbReference>
<gene>
    <name evidence="1" type="ORF">GCM10008938_50980</name>
</gene>
<keyword evidence="2" id="KW-1185">Reference proteome</keyword>